<protein>
    <submittedName>
        <fullName evidence="7">Sulfate ABC transporter substrate-binding protein</fullName>
    </submittedName>
</protein>
<feature type="signal peptide" evidence="6">
    <location>
        <begin position="1"/>
        <end position="25"/>
    </location>
</feature>
<feature type="chain" id="PRO_5046097842" evidence="6">
    <location>
        <begin position="26"/>
        <end position="342"/>
    </location>
</feature>
<dbReference type="RefSeq" id="WP_343993031.1">
    <property type="nucleotide sequence ID" value="NZ_BAAALG010000006.1"/>
</dbReference>
<reference evidence="7 8" key="1">
    <citation type="journal article" date="2019" name="Int. J. Syst. Evol. Microbiol.">
        <title>The Global Catalogue of Microorganisms (GCM) 10K type strain sequencing project: providing services to taxonomists for standard genome sequencing and annotation.</title>
        <authorList>
            <consortium name="The Broad Institute Genomics Platform"/>
            <consortium name="The Broad Institute Genome Sequencing Center for Infectious Disease"/>
            <person name="Wu L."/>
            <person name="Ma J."/>
        </authorList>
    </citation>
    <scope>NUCLEOTIDE SEQUENCE [LARGE SCALE GENOMIC DNA]</scope>
    <source>
        <strain evidence="7 8">JCM 13008</strain>
    </source>
</reference>
<keyword evidence="5" id="KW-0574">Periplasm</keyword>
<comment type="subcellular location">
    <subcellularLocation>
        <location evidence="1">Periplasm</location>
    </subcellularLocation>
</comment>
<gene>
    <name evidence="7" type="ORF">GCM10009668_15470</name>
</gene>
<sequence>MRNKFKAAVVASLLGALTLAGCSSAGGSDDDKTINLVGFAVPQAANEAIEDAFRETDEGDGVKVSGSYGASGEQSRKVADTKGKDVDYVHFSLESDVTRLVDAGLVAEDWNAGANKGIVSASIAVIAVEKGNPLGIKGWEDLTRKDVKVITADPASSGAARWNILALYTYAKQQGLSEAEADEYLKKVFGNVTSWAASGREATEAFKKGVGNVLITYENEAILAKQNGEELDYIVPDHSFLIENPGAVLKDADPVATDWLDFVLSDAGQTEFVKKGFRPVGDLDISGIQVDGANDPSNPFPVPASLDTITDLGGWKAVADEWFGKDGVKLRFDKLYAEATAK</sequence>
<evidence type="ECO:0000256" key="4">
    <source>
        <dbReference type="ARBA" id="ARBA00022729"/>
    </source>
</evidence>
<dbReference type="Gene3D" id="3.40.190.10">
    <property type="entry name" value="Periplasmic binding protein-like II"/>
    <property type="match status" value="2"/>
</dbReference>
<evidence type="ECO:0000313" key="8">
    <source>
        <dbReference type="Proteomes" id="UP001501581"/>
    </source>
</evidence>
<evidence type="ECO:0000313" key="7">
    <source>
        <dbReference type="EMBL" id="GAA1098849.1"/>
    </source>
</evidence>
<evidence type="ECO:0000256" key="2">
    <source>
        <dbReference type="ARBA" id="ARBA00006099"/>
    </source>
</evidence>
<comment type="caution">
    <text evidence="7">The sequence shown here is derived from an EMBL/GenBank/DDBJ whole genome shotgun (WGS) entry which is preliminary data.</text>
</comment>
<organism evidence="7 8">
    <name type="scientific">Nocardioides dubius</name>
    <dbReference type="NCBI Taxonomy" id="317019"/>
    <lineage>
        <taxon>Bacteria</taxon>
        <taxon>Bacillati</taxon>
        <taxon>Actinomycetota</taxon>
        <taxon>Actinomycetes</taxon>
        <taxon>Propionibacteriales</taxon>
        <taxon>Nocardioidaceae</taxon>
        <taxon>Nocardioides</taxon>
    </lineage>
</organism>
<name>A0ABN1TR33_9ACTN</name>
<evidence type="ECO:0000256" key="3">
    <source>
        <dbReference type="ARBA" id="ARBA00022448"/>
    </source>
</evidence>
<dbReference type="PANTHER" id="PTHR30368">
    <property type="entry name" value="SULFATE-BINDING PROTEIN"/>
    <property type="match status" value="1"/>
</dbReference>
<accession>A0ABN1TR33</accession>
<keyword evidence="4 6" id="KW-0732">Signal</keyword>
<keyword evidence="3" id="KW-0813">Transport</keyword>
<dbReference type="SUPFAM" id="SSF53850">
    <property type="entry name" value="Periplasmic binding protein-like II"/>
    <property type="match status" value="1"/>
</dbReference>
<dbReference type="EMBL" id="BAAALG010000006">
    <property type="protein sequence ID" value="GAA1098849.1"/>
    <property type="molecule type" value="Genomic_DNA"/>
</dbReference>
<evidence type="ECO:0000256" key="5">
    <source>
        <dbReference type="ARBA" id="ARBA00022764"/>
    </source>
</evidence>
<proteinExistence type="inferred from homology"/>
<dbReference type="Pfam" id="PF13531">
    <property type="entry name" value="SBP_bac_11"/>
    <property type="match status" value="1"/>
</dbReference>
<keyword evidence="8" id="KW-1185">Reference proteome</keyword>
<dbReference type="PROSITE" id="PS51257">
    <property type="entry name" value="PROKAR_LIPOPROTEIN"/>
    <property type="match status" value="1"/>
</dbReference>
<dbReference type="InterPro" id="IPR005669">
    <property type="entry name" value="Thiosulph/SO4-bd"/>
</dbReference>
<dbReference type="PANTHER" id="PTHR30368:SF2">
    <property type="entry name" value="SULFATE-BINDING PROTEIN"/>
    <property type="match status" value="1"/>
</dbReference>
<evidence type="ECO:0000256" key="1">
    <source>
        <dbReference type="ARBA" id="ARBA00004418"/>
    </source>
</evidence>
<dbReference type="Proteomes" id="UP001501581">
    <property type="component" value="Unassembled WGS sequence"/>
</dbReference>
<comment type="similarity">
    <text evidence="2">Belongs to the prokaryotic sulfate-binding protein family.</text>
</comment>
<evidence type="ECO:0000256" key="6">
    <source>
        <dbReference type="SAM" id="SignalP"/>
    </source>
</evidence>